<dbReference type="EMBL" id="BSYO01000008">
    <property type="protein sequence ID" value="GMH08175.1"/>
    <property type="molecule type" value="Genomic_DNA"/>
</dbReference>
<gene>
    <name evidence="1" type="ORF">Nepgr_010015</name>
</gene>
<proteinExistence type="predicted"/>
<protein>
    <submittedName>
        <fullName evidence="1">Uncharacterized protein</fullName>
    </submittedName>
</protein>
<sequence length="77" mass="8288">MMVPSNSSGDLSEEMEGDAFRQLIPLLLFEPRLANLYSLVQDPSDKPIGIVGAVSFVEASAIVNICCTVSDDGKETR</sequence>
<reference evidence="1" key="1">
    <citation type="submission" date="2023-05" db="EMBL/GenBank/DDBJ databases">
        <title>Nepenthes gracilis genome sequencing.</title>
        <authorList>
            <person name="Fukushima K."/>
        </authorList>
    </citation>
    <scope>NUCLEOTIDE SEQUENCE</scope>
    <source>
        <strain evidence="1">SING2019-196</strain>
    </source>
</reference>
<evidence type="ECO:0000313" key="2">
    <source>
        <dbReference type="Proteomes" id="UP001279734"/>
    </source>
</evidence>
<name>A0AAD3XKX7_NEPGR</name>
<accession>A0AAD3XKX7</accession>
<dbReference type="Proteomes" id="UP001279734">
    <property type="component" value="Unassembled WGS sequence"/>
</dbReference>
<evidence type="ECO:0000313" key="1">
    <source>
        <dbReference type="EMBL" id="GMH08175.1"/>
    </source>
</evidence>
<comment type="caution">
    <text evidence="1">The sequence shown here is derived from an EMBL/GenBank/DDBJ whole genome shotgun (WGS) entry which is preliminary data.</text>
</comment>
<dbReference type="AlphaFoldDB" id="A0AAD3XKX7"/>
<keyword evidence="2" id="KW-1185">Reference proteome</keyword>
<organism evidence="1 2">
    <name type="scientific">Nepenthes gracilis</name>
    <name type="common">Slender pitcher plant</name>
    <dbReference type="NCBI Taxonomy" id="150966"/>
    <lineage>
        <taxon>Eukaryota</taxon>
        <taxon>Viridiplantae</taxon>
        <taxon>Streptophyta</taxon>
        <taxon>Embryophyta</taxon>
        <taxon>Tracheophyta</taxon>
        <taxon>Spermatophyta</taxon>
        <taxon>Magnoliopsida</taxon>
        <taxon>eudicotyledons</taxon>
        <taxon>Gunneridae</taxon>
        <taxon>Pentapetalae</taxon>
        <taxon>Caryophyllales</taxon>
        <taxon>Nepenthaceae</taxon>
        <taxon>Nepenthes</taxon>
    </lineage>
</organism>